<evidence type="ECO:0000313" key="2">
    <source>
        <dbReference type="EMBL" id="SDZ16520.1"/>
    </source>
</evidence>
<dbReference type="Proteomes" id="UP000198914">
    <property type="component" value="Unassembled WGS sequence"/>
</dbReference>
<dbReference type="EMBL" id="FNPX01000007">
    <property type="protein sequence ID" value="SDZ16520.1"/>
    <property type="molecule type" value="Genomic_DNA"/>
</dbReference>
<dbReference type="GO" id="GO:0016747">
    <property type="term" value="F:acyltransferase activity, transferring groups other than amino-acyl groups"/>
    <property type="evidence" value="ECO:0007669"/>
    <property type="project" value="InterPro"/>
</dbReference>
<dbReference type="InterPro" id="IPR000182">
    <property type="entry name" value="GNAT_dom"/>
</dbReference>
<accession>A0A1H3QT55</accession>
<name>A0A1H3QT55_9RHOB</name>
<dbReference type="AlphaFoldDB" id="A0A1H3QT55"/>
<dbReference type="InterPro" id="IPR016181">
    <property type="entry name" value="Acyl_CoA_acyltransferase"/>
</dbReference>
<feature type="domain" description="N-acetyltransferase" evidence="1">
    <location>
        <begin position="5"/>
        <end position="144"/>
    </location>
</feature>
<dbReference type="PROSITE" id="PS51186">
    <property type="entry name" value="GNAT"/>
    <property type="match status" value="1"/>
</dbReference>
<protein>
    <submittedName>
        <fullName evidence="2">Putative acetyltransferase</fullName>
    </submittedName>
</protein>
<keyword evidence="3" id="KW-1185">Reference proteome</keyword>
<organism evidence="2 3">
    <name type="scientific">Jannaschia faecimaris</name>
    <dbReference type="NCBI Taxonomy" id="1244108"/>
    <lineage>
        <taxon>Bacteria</taxon>
        <taxon>Pseudomonadati</taxon>
        <taxon>Pseudomonadota</taxon>
        <taxon>Alphaproteobacteria</taxon>
        <taxon>Rhodobacterales</taxon>
        <taxon>Roseobacteraceae</taxon>
        <taxon>Jannaschia</taxon>
    </lineage>
</organism>
<sequence length="175" mass="18696">MTASTDIRPTDPADLPGLMALYARAFPEEDLTGTLIALLAGDWPVMSLVAAPSSRIFGHILFTRCGTGQGDRDGTLLAPLAVDPEHQGRGIGTALVQDAFSRLTADGVRQVFVLGDPGYYARFGFAAEDRVVPPYPLPSEWAAAWQSRCLEGAAALGDGPLHLPAPWCDPLLWRP</sequence>
<dbReference type="SUPFAM" id="SSF55729">
    <property type="entry name" value="Acyl-CoA N-acyltransferases (Nat)"/>
    <property type="match status" value="1"/>
</dbReference>
<gene>
    <name evidence="2" type="ORF">SAMN05444004_1073</name>
</gene>
<dbReference type="Gene3D" id="3.40.630.30">
    <property type="match status" value="1"/>
</dbReference>
<dbReference type="CDD" id="cd04301">
    <property type="entry name" value="NAT_SF"/>
    <property type="match status" value="1"/>
</dbReference>
<keyword evidence="2" id="KW-0808">Transferase</keyword>
<evidence type="ECO:0000313" key="3">
    <source>
        <dbReference type="Proteomes" id="UP000198914"/>
    </source>
</evidence>
<dbReference type="Pfam" id="PF00583">
    <property type="entry name" value="Acetyltransf_1"/>
    <property type="match status" value="1"/>
</dbReference>
<evidence type="ECO:0000259" key="1">
    <source>
        <dbReference type="PROSITE" id="PS51186"/>
    </source>
</evidence>
<dbReference type="RefSeq" id="WP_170831407.1">
    <property type="nucleotide sequence ID" value="NZ_FNPX01000007.1"/>
</dbReference>
<dbReference type="STRING" id="1244108.SAMN05444004_1073"/>
<reference evidence="3" key="1">
    <citation type="submission" date="2016-10" db="EMBL/GenBank/DDBJ databases">
        <authorList>
            <person name="Varghese N."/>
            <person name="Submissions S."/>
        </authorList>
    </citation>
    <scope>NUCLEOTIDE SEQUENCE [LARGE SCALE GENOMIC DNA]</scope>
    <source>
        <strain evidence="3">DSM 100420</strain>
    </source>
</reference>
<proteinExistence type="predicted"/>